<sequence length="125" mass="13775">MDRGFSGQSPIESGAEALSITLPSSLPCLQKTKVRDTADSCAMCKVHETECLFPQQKHKISSHRPRHSTRKSLSKARRSRDNPSRANAADQNSSPYAGRTEIHSSFPVEYAASQSPGHHDGREEE</sequence>
<proteinExistence type="predicted"/>
<dbReference type="Proteomes" id="UP000007802">
    <property type="component" value="Unassembled WGS sequence"/>
</dbReference>
<evidence type="ECO:0000256" key="1">
    <source>
        <dbReference type="SAM" id="MobiDB-lite"/>
    </source>
</evidence>
<dbReference type="AlphaFoldDB" id="A0A0J9ES56"/>
<feature type="region of interest" description="Disordered" evidence="1">
    <location>
        <begin position="53"/>
        <end position="125"/>
    </location>
</feature>
<reference evidence="2" key="1">
    <citation type="submission" date="2010-03" db="EMBL/GenBank/DDBJ databases">
        <title>Annotation of Blastomyces dermatitidis strain ATCC 18188.</title>
        <authorList>
            <consortium name="The Broad Institute Genome Sequencing Platform"/>
            <consortium name="Broad Institute Genome Sequencing Center for Infectious Disease."/>
            <person name="Cuomo C."/>
            <person name="Klein B."/>
            <person name="Sullivan T."/>
            <person name="Heitman J."/>
            <person name="Young S."/>
            <person name="Zeng Q."/>
            <person name="Gargeya S."/>
            <person name="Alvarado L."/>
            <person name="Berlin A.M."/>
            <person name="Chapman S.B."/>
            <person name="Chen Z."/>
            <person name="Freedman E."/>
            <person name="Gellesch M."/>
            <person name="Goldberg J."/>
            <person name="Griggs A."/>
            <person name="Gujja S."/>
            <person name="Heilman E."/>
            <person name="Heiman D."/>
            <person name="Howarth C."/>
            <person name="Mehta T."/>
            <person name="Neiman D."/>
            <person name="Pearson M."/>
            <person name="Roberts A."/>
            <person name="Saif S."/>
            <person name="Shea T."/>
            <person name="Shenoy N."/>
            <person name="Sisk P."/>
            <person name="Stolte C."/>
            <person name="Sykes S."/>
            <person name="White J."/>
            <person name="Yandava C."/>
            <person name="Haas B."/>
            <person name="Nusbaum C."/>
            <person name="Birren B."/>
        </authorList>
    </citation>
    <scope>NUCLEOTIDE SEQUENCE</scope>
    <source>
        <strain evidence="2">ATCC 18188</strain>
    </source>
</reference>
<feature type="compositionally biased region" description="Basic residues" evidence="1">
    <location>
        <begin position="56"/>
        <end position="78"/>
    </location>
</feature>
<evidence type="ECO:0008006" key="3">
    <source>
        <dbReference type="Google" id="ProtNLM"/>
    </source>
</evidence>
<organism evidence="2">
    <name type="scientific">Ajellomyces dermatitidis (strain ATCC 18188 / CBS 674.68)</name>
    <name type="common">Blastomyces dermatitidis</name>
    <dbReference type="NCBI Taxonomy" id="653446"/>
    <lineage>
        <taxon>Eukaryota</taxon>
        <taxon>Fungi</taxon>
        <taxon>Dikarya</taxon>
        <taxon>Ascomycota</taxon>
        <taxon>Pezizomycotina</taxon>
        <taxon>Eurotiomycetes</taxon>
        <taxon>Eurotiomycetidae</taxon>
        <taxon>Onygenales</taxon>
        <taxon>Ajellomycetaceae</taxon>
        <taxon>Blastomyces</taxon>
    </lineage>
</organism>
<accession>A0A0J9ES56</accession>
<name>A0A0J9ES56_AJEDA</name>
<dbReference type="EMBL" id="GG749531">
    <property type="protein sequence ID" value="KMW68916.1"/>
    <property type="molecule type" value="Genomic_DNA"/>
</dbReference>
<protein>
    <recommendedName>
        <fullName evidence="3">Zn(2)-C6 fungal-type domain-containing protein</fullName>
    </recommendedName>
</protein>
<gene>
    <name evidence="2" type="ORF">BDDG_13127</name>
</gene>
<evidence type="ECO:0000313" key="2">
    <source>
        <dbReference type="EMBL" id="KMW68916.1"/>
    </source>
</evidence>